<sequence length="136" mass="14485">MPDFAHPGSVAGADVARVVEQLRAPCGIEGGLDAVERMHDATAGSLVRLQQQVGIARPCALASSREHLLAQLVGDGWGLRGAGWSAPGQPCLDLRAHAQQGSTVRRALRRRVVAESAEPRIENVTGHHRLFSRALC</sequence>
<evidence type="ECO:0000313" key="2">
    <source>
        <dbReference type="Proteomes" id="UP000052230"/>
    </source>
</evidence>
<evidence type="ECO:0000313" key="1">
    <source>
        <dbReference type="EMBL" id="CEG14811.1"/>
    </source>
</evidence>
<gene>
    <name evidence="1" type="ORF">XAC3562_1200134</name>
</gene>
<dbReference type="Proteomes" id="UP000052230">
    <property type="component" value="Unassembled WGS sequence"/>
</dbReference>
<dbReference type="EMBL" id="CCXZ01000025">
    <property type="protein sequence ID" value="CEG14811.1"/>
    <property type="molecule type" value="Genomic_DNA"/>
</dbReference>
<reference evidence="1 2" key="1">
    <citation type="submission" date="2014-09" db="EMBL/GenBank/DDBJ databases">
        <authorList>
            <person name="Regsiter A."/>
        </authorList>
    </citation>
    <scope>NUCLEOTIDE SEQUENCE [LARGE SCALE GENOMIC DNA]</scope>
</reference>
<keyword evidence="2" id="KW-1185">Reference proteome</keyword>
<proteinExistence type="predicted"/>
<name>A0A0U5G4I0_XANCI</name>
<comment type="caution">
    <text evidence="1">The sequence shown here is derived from an EMBL/GenBank/DDBJ whole genome shotgun (WGS) entry which is preliminary data.</text>
</comment>
<dbReference type="AlphaFoldDB" id="A0A0U5G4I0"/>
<protein>
    <submittedName>
        <fullName evidence="1">Uncharacterized protein</fullName>
    </submittedName>
</protein>
<accession>A0A0U5G4I0</accession>
<organism evidence="1 2">
    <name type="scientific">Xanthomonas citri pv. citri</name>
    <dbReference type="NCBI Taxonomy" id="611301"/>
    <lineage>
        <taxon>Bacteria</taxon>
        <taxon>Pseudomonadati</taxon>
        <taxon>Pseudomonadota</taxon>
        <taxon>Gammaproteobacteria</taxon>
        <taxon>Lysobacterales</taxon>
        <taxon>Lysobacteraceae</taxon>
        <taxon>Xanthomonas</taxon>
    </lineage>
</organism>